<evidence type="ECO:0000256" key="1">
    <source>
        <dbReference type="SAM" id="MobiDB-lite"/>
    </source>
</evidence>
<reference evidence="3" key="1">
    <citation type="submission" date="2025-08" db="UniProtKB">
        <authorList>
            <consortium name="Ensembl"/>
        </authorList>
    </citation>
    <scope>IDENTIFICATION</scope>
</reference>
<dbReference type="InterPro" id="IPR040184">
    <property type="entry name" value="Mcm10"/>
</dbReference>
<dbReference type="SMART" id="SM01280">
    <property type="entry name" value="Mcm10"/>
    <property type="match status" value="1"/>
</dbReference>
<organism evidence="3 4">
    <name type="scientific">Eptatretus burgeri</name>
    <name type="common">Inshore hagfish</name>
    <dbReference type="NCBI Taxonomy" id="7764"/>
    <lineage>
        <taxon>Eukaryota</taxon>
        <taxon>Metazoa</taxon>
        <taxon>Chordata</taxon>
        <taxon>Craniata</taxon>
        <taxon>Vertebrata</taxon>
        <taxon>Cyclostomata</taxon>
        <taxon>Myxini</taxon>
        <taxon>Myxiniformes</taxon>
        <taxon>Myxinidae</taxon>
        <taxon>Eptatretinae</taxon>
        <taxon>Eptatretus</taxon>
    </lineage>
</organism>
<keyword evidence="4" id="KW-1185">Reference proteome</keyword>
<dbReference type="InterPro" id="IPR056791">
    <property type="entry name" value="Znf_Mcm10_C"/>
</dbReference>
<dbReference type="PANTHER" id="PTHR13454:SF11">
    <property type="entry name" value="PROTEIN MCM10 HOMOLOG"/>
    <property type="match status" value="1"/>
</dbReference>
<name>A0A8C4R777_EPTBU</name>
<sequence length="130" mass="15231">MVAQADEELQQQYFHSLEKKEQLEEKMRDTMEVPCRVVSCAQCKYTHYRALDSCSEQAHKLTWHSAKKRFFRCHHCGERAVSFDRLPKRHCRKCGVFKWERDGMLKEKKGPKIGGETLQPRGRGTTSVSE</sequence>
<protein>
    <recommendedName>
        <fullName evidence="2">Replication factor Mcm10 C-terminal domain-containing protein</fullName>
    </recommendedName>
</protein>
<dbReference type="PANTHER" id="PTHR13454">
    <property type="entry name" value="PROTEIN MCM10 HOMOLOG"/>
    <property type="match status" value="1"/>
</dbReference>
<dbReference type="GO" id="GO:0003697">
    <property type="term" value="F:single-stranded DNA binding"/>
    <property type="evidence" value="ECO:0007669"/>
    <property type="project" value="InterPro"/>
</dbReference>
<dbReference type="GO" id="GO:0003688">
    <property type="term" value="F:DNA replication origin binding"/>
    <property type="evidence" value="ECO:0007669"/>
    <property type="project" value="TreeGrafter"/>
</dbReference>
<dbReference type="Pfam" id="PF24863">
    <property type="entry name" value="zf-CCCH_Mcm10"/>
    <property type="match status" value="1"/>
</dbReference>
<dbReference type="GO" id="GO:0006270">
    <property type="term" value="P:DNA replication initiation"/>
    <property type="evidence" value="ECO:0007669"/>
    <property type="project" value="InterPro"/>
</dbReference>
<dbReference type="GeneTree" id="ENSGT00390000007134"/>
<dbReference type="Ensembl" id="ENSEBUT00000026455.1">
    <property type="protein sequence ID" value="ENSEBUP00000025879.1"/>
    <property type="gene ID" value="ENSEBUG00000015948.1"/>
</dbReference>
<reference evidence="3" key="2">
    <citation type="submission" date="2025-09" db="UniProtKB">
        <authorList>
            <consortium name="Ensembl"/>
        </authorList>
    </citation>
    <scope>IDENTIFICATION</scope>
</reference>
<evidence type="ECO:0000313" key="4">
    <source>
        <dbReference type="Proteomes" id="UP000694388"/>
    </source>
</evidence>
<dbReference type="GO" id="GO:0043596">
    <property type="term" value="C:nuclear replication fork"/>
    <property type="evidence" value="ECO:0007669"/>
    <property type="project" value="TreeGrafter"/>
</dbReference>
<proteinExistence type="predicted"/>
<dbReference type="Pfam" id="PF09332">
    <property type="entry name" value="Mcm10"/>
    <property type="match status" value="1"/>
</dbReference>
<dbReference type="AlphaFoldDB" id="A0A8C4R777"/>
<dbReference type="InterPro" id="IPR015411">
    <property type="entry name" value="Rep_factor_Mcm10_C"/>
</dbReference>
<dbReference type="OMA" id="IKRFFQC"/>
<feature type="domain" description="Replication factor Mcm10 C-terminal" evidence="2">
    <location>
        <begin position="1"/>
        <end position="125"/>
    </location>
</feature>
<evidence type="ECO:0000259" key="2">
    <source>
        <dbReference type="SMART" id="SM01280"/>
    </source>
</evidence>
<dbReference type="Proteomes" id="UP000694388">
    <property type="component" value="Unplaced"/>
</dbReference>
<accession>A0A8C4R777</accession>
<feature type="region of interest" description="Disordered" evidence="1">
    <location>
        <begin position="108"/>
        <end position="130"/>
    </location>
</feature>
<evidence type="ECO:0000313" key="3">
    <source>
        <dbReference type="Ensembl" id="ENSEBUP00000025879.1"/>
    </source>
</evidence>